<feature type="domain" description="HTH asnC-type" evidence="4">
    <location>
        <begin position="3"/>
        <end position="64"/>
    </location>
</feature>
<dbReference type="HOGENOM" id="CLU_091233_4_1_2"/>
<keyword evidence="2" id="KW-0238">DNA-binding</keyword>
<dbReference type="InterPro" id="IPR011991">
    <property type="entry name" value="ArsR-like_HTH"/>
</dbReference>
<protein>
    <submittedName>
        <fullName evidence="5">Transcriptional regulator</fullName>
    </submittedName>
</protein>
<dbReference type="InterPro" id="IPR019885">
    <property type="entry name" value="Tscrpt_reg_HTH_AsnC-type_CS"/>
</dbReference>
<dbReference type="GeneID" id="24794014"/>
<dbReference type="InterPro" id="IPR013603">
    <property type="entry name" value="TRASH_TR_C_prok"/>
</dbReference>
<dbReference type="InterPro" id="IPR019888">
    <property type="entry name" value="Tscrpt_reg_AsnC-like"/>
</dbReference>
<dbReference type="SMART" id="SM00746">
    <property type="entry name" value="TRASH"/>
    <property type="match status" value="1"/>
</dbReference>
<dbReference type="EMBL" id="CP006577">
    <property type="protein sequence ID" value="AIG97290.1"/>
    <property type="molecule type" value="Genomic_DNA"/>
</dbReference>
<dbReference type="PROSITE" id="PS50956">
    <property type="entry name" value="HTH_ASNC_2"/>
    <property type="match status" value="1"/>
</dbReference>
<keyword evidence="3" id="KW-0804">Transcription</keyword>
<dbReference type="PROSITE" id="PS00519">
    <property type="entry name" value="HTH_ASNC_1"/>
    <property type="match status" value="1"/>
</dbReference>
<accession>A0A075WA67</accession>
<dbReference type="GO" id="GO:0043200">
    <property type="term" value="P:response to amino acid"/>
    <property type="evidence" value="ECO:0007669"/>
    <property type="project" value="TreeGrafter"/>
</dbReference>
<dbReference type="InterPro" id="IPR036388">
    <property type="entry name" value="WH-like_DNA-bd_sf"/>
</dbReference>
<gene>
    <name evidence="5" type="ORF">AFULGI_00004820</name>
</gene>
<keyword evidence="1" id="KW-0805">Transcription regulation</keyword>
<organism evidence="5 6">
    <name type="scientific">Archaeoglobus fulgidus DSM 8774</name>
    <dbReference type="NCBI Taxonomy" id="1344584"/>
    <lineage>
        <taxon>Archaea</taxon>
        <taxon>Methanobacteriati</taxon>
        <taxon>Methanobacteriota</taxon>
        <taxon>Archaeoglobi</taxon>
        <taxon>Archaeoglobales</taxon>
        <taxon>Archaeoglobaceae</taxon>
        <taxon>Archaeoglobus</taxon>
    </lineage>
</organism>
<dbReference type="InterPro" id="IPR011017">
    <property type="entry name" value="TRASH_dom"/>
</dbReference>
<dbReference type="Pfam" id="PF13412">
    <property type="entry name" value="HTH_24"/>
    <property type="match status" value="1"/>
</dbReference>
<dbReference type="PANTHER" id="PTHR30154">
    <property type="entry name" value="LEUCINE-RESPONSIVE REGULATORY PROTEIN"/>
    <property type="match status" value="1"/>
</dbReference>
<evidence type="ECO:0000256" key="1">
    <source>
        <dbReference type="ARBA" id="ARBA00023015"/>
    </source>
</evidence>
<dbReference type="RefSeq" id="WP_010877981.1">
    <property type="nucleotide sequence ID" value="NZ_CP006577.1"/>
</dbReference>
<dbReference type="InterPro" id="IPR000485">
    <property type="entry name" value="AsnC-type_HTH_dom"/>
</dbReference>
<dbReference type="InterPro" id="IPR036390">
    <property type="entry name" value="WH_DNA-bd_sf"/>
</dbReference>
<dbReference type="PANTHER" id="PTHR30154:SF34">
    <property type="entry name" value="TRANSCRIPTIONAL REGULATOR AZLB"/>
    <property type="match status" value="1"/>
</dbReference>
<dbReference type="KEGG" id="afg:AFULGI_00004820"/>
<evidence type="ECO:0000313" key="6">
    <source>
        <dbReference type="Proteomes" id="UP000028501"/>
    </source>
</evidence>
<dbReference type="PRINTS" id="PR00033">
    <property type="entry name" value="HTHASNC"/>
</dbReference>
<dbReference type="SMART" id="SM00344">
    <property type="entry name" value="HTH_ASNC"/>
    <property type="match status" value="1"/>
</dbReference>
<reference evidence="5 6" key="1">
    <citation type="submission" date="2013-07" db="EMBL/GenBank/DDBJ databases">
        <title>Genome of Archaeoglobus fulgidus.</title>
        <authorList>
            <person name="Fiebig A."/>
            <person name="Birkeland N.-K."/>
        </authorList>
    </citation>
    <scope>NUCLEOTIDE SEQUENCE [LARGE SCALE GENOMIC DNA]</scope>
    <source>
        <strain evidence="5 6">DSM 8774</strain>
    </source>
</reference>
<dbReference type="SUPFAM" id="SSF46785">
    <property type="entry name" value="Winged helix' DNA-binding domain"/>
    <property type="match status" value="1"/>
</dbReference>
<evidence type="ECO:0000313" key="5">
    <source>
        <dbReference type="EMBL" id="AIG97290.1"/>
    </source>
</evidence>
<dbReference type="Proteomes" id="UP000028501">
    <property type="component" value="Chromosome"/>
</dbReference>
<proteinExistence type="predicted"/>
<evidence type="ECO:0000256" key="2">
    <source>
        <dbReference type="ARBA" id="ARBA00023125"/>
    </source>
</evidence>
<sequence length="180" mass="20744">MKLDEVDLKIINILKANSRVSITEIAKALNLSRQTVKARIERLENEGVIEGYTIKLASSFENLGSSAYLLANTEDAEKILEMEEVVEVNRIASKKYLIRVQLNSLEDLSRVMDKAEILEVFPVTERIAKEVPFKAKVNYRCDYCGKEMCDEPIVYRLKNKVYVLCCKTCLREFKEIQKEN</sequence>
<dbReference type="GO" id="GO:0005829">
    <property type="term" value="C:cytosol"/>
    <property type="evidence" value="ECO:0007669"/>
    <property type="project" value="TreeGrafter"/>
</dbReference>
<evidence type="ECO:0000259" key="4">
    <source>
        <dbReference type="PROSITE" id="PS50956"/>
    </source>
</evidence>
<evidence type="ECO:0000256" key="3">
    <source>
        <dbReference type="ARBA" id="ARBA00023163"/>
    </source>
</evidence>
<dbReference type="AlphaFoldDB" id="A0A075WA67"/>
<dbReference type="Pfam" id="PF08394">
    <property type="entry name" value="Arc_trans_TRASH"/>
    <property type="match status" value="1"/>
</dbReference>
<dbReference type="GO" id="GO:0043565">
    <property type="term" value="F:sequence-specific DNA binding"/>
    <property type="evidence" value="ECO:0007669"/>
    <property type="project" value="InterPro"/>
</dbReference>
<dbReference type="CDD" id="cd00090">
    <property type="entry name" value="HTH_ARSR"/>
    <property type="match status" value="1"/>
</dbReference>
<name>A0A075WA67_ARCFL</name>
<dbReference type="Gene3D" id="1.10.10.10">
    <property type="entry name" value="Winged helix-like DNA-binding domain superfamily/Winged helix DNA-binding domain"/>
    <property type="match status" value="1"/>
</dbReference>